<protein>
    <submittedName>
        <fullName evidence="2">Uncharacterized protein</fullName>
    </submittedName>
</protein>
<feature type="compositionally biased region" description="Polar residues" evidence="1">
    <location>
        <begin position="185"/>
        <end position="202"/>
    </location>
</feature>
<feature type="compositionally biased region" description="Basic and acidic residues" evidence="1">
    <location>
        <begin position="988"/>
        <end position="1000"/>
    </location>
</feature>
<feature type="region of interest" description="Disordered" evidence="1">
    <location>
        <begin position="1"/>
        <end position="36"/>
    </location>
</feature>
<dbReference type="AlphaFoldDB" id="A0A2V1DQN3"/>
<feature type="compositionally biased region" description="Polar residues" evidence="1">
    <location>
        <begin position="302"/>
        <end position="328"/>
    </location>
</feature>
<dbReference type="STRING" id="97972.A0A2V1DQN3"/>
<evidence type="ECO:0000313" key="3">
    <source>
        <dbReference type="Proteomes" id="UP000244855"/>
    </source>
</evidence>
<organism evidence="2 3">
    <name type="scientific">Periconia macrospinosa</name>
    <dbReference type="NCBI Taxonomy" id="97972"/>
    <lineage>
        <taxon>Eukaryota</taxon>
        <taxon>Fungi</taxon>
        <taxon>Dikarya</taxon>
        <taxon>Ascomycota</taxon>
        <taxon>Pezizomycotina</taxon>
        <taxon>Dothideomycetes</taxon>
        <taxon>Pleosporomycetidae</taxon>
        <taxon>Pleosporales</taxon>
        <taxon>Massarineae</taxon>
        <taxon>Periconiaceae</taxon>
        <taxon>Periconia</taxon>
    </lineage>
</organism>
<dbReference type="OrthoDB" id="5151921at2759"/>
<feature type="non-terminal residue" evidence="2">
    <location>
        <position position="1185"/>
    </location>
</feature>
<feature type="region of interest" description="Disordered" evidence="1">
    <location>
        <begin position="707"/>
        <end position="842"/>
    </location>
</feature>
<accession>A0A2V1DQN3</accession>
<feature type="compositionally biased region" description="Basic and acidic residues" evidence="1">
    <location>
        <begin position="239"/>
        <end position="260"/>
    </location>
</feature>
<feature type="compositionally biased region" description="Basic and acidic residues" evidence="1">
    <location>
        <begin position="557"/>
        <end position="569"/>
    </location>
</feature>
<feature type="region of interest" description="Disordered" evidence="1">
    <location>
        <begin position="48"/>
        <end position="667"/>
    </location>
</feature>
<feature type="compositionally biased region" description="Polar residues" evidence="1">
    <location>
        <begin position="122"/>
        <end position="131"/>
    </location>
</feature>
<feature type="region of interest" description="Disordered" evidence="1">
    <location>
        <begin position="1079"/>
        <end position="1150"/>
    </location>
</feature>
<feature type="compositionally biased region" description="Polar residues" evidence="1">
    <location>
        <begin position="1005"/>
        <end position="1025"/>
    </location>
</feature>
<feature type="compositionally biased region" description="Pro residues" evidence="1">
    <location>
        <begin position="744"/>
        <end position="763"/>
    </location>
</feature>
<proteinExistence type="predicted"/>
<feature type="region of interest" description="Disordered" evidence="1">
    <location>
        <begin position="1165"/>
        <end position="1185"/>
    </location>
</feature>
<feature type="compositionally biased region" description="Low complexity" evidence="1">
    <location>
        <begin position="1117"/>
        <end position="1135"/>
    </location>
</feature>
<feature type="compositionally biased region" description="Polar residues" evidence="1">
    <location>
        <begin position="345"/>
        <end position="358"/>
    </location>
</feature>
<feature type="compositionally biased region" description="Acidic residues" evidence="1">
    <location>
        <begin position="53"/>
        <end position="67"/>
    </location>
</feature>
<feature type="region of interest" description="Disordered" evidence="1">
    <location>
        <begin position="988"/>
        <end position="1032"/>
    </location>
</feature>
<feature type="compositionally biased region" description="Basic and acidic residues" evidence="1">
    <location>
        <begin position="798"/>
        <end position="810"/>
    </location>
</feature>
<feature type="compositionally biased region" description="Polar residues" evidence="1">
    <location>
        <begin position="578"/>
        <end position="591"/>
    </location>
</feature>
<dbReference type="EMBL" id="KZ805377">
    <property type="protein sequence ID" value="PVI00172.1"/>
    <property type="molecule type" value="Genomic_DNA"/>
</dbReference>
<name>A0A2V1DQN3_9PLEO</name>
<gene>
    <name evidence="2" type="ORF">DM02DRAFT_614520</name>
</gene>
<feature type="compositionally biased region" description="Basic and acidic residues" evidence="1">
    <location>
        <begin position="7"/>
        <end position="20"/>
    </location>
</feature>
<feature type="compositionally biased region" description="Polar residues" evidence="1">
    <location>
        <begin position="863"/>
        <end position="902"/>
    </location>
</feature>
<reference evidence="2 3" key="1">
    <citation type="journal article" date="2018" name="Sci. Rep.">
        <title>Comparative genomics provides insights into the lifestyle and reveals functional heterogeneity of dark septate endophytic fungi.</title>
        <authorList>
            <person name="Knapp D.G."/>
            <person name="Nemeth J.B."/>
            <person name="Barry K."/>
            <person name="Hainaut M."/>
            <person name="Henrissat B."/>
            <person name="Johnson J."/>
            <person name="Kuo A."/>
            <person name="Lim J.H.P."/>
            <person name="Lipzen A."/>
            <person name="Nolan M."/>
            <person name="Ohm R.A."/>
            <person name="Tamas L."/>
            <person name="Grigoriev I.V."/>
            <person name="Spatafora J.W."/>
            <person name="Nagy L.G."/>
            <person name="Kovacs G.M."/>
        </authorList>
    </citation>
    <scope>NUCLEOTIDE SEQUENCE [LARGE SCALE GENOMIC DNA]</scope>
    <source>
        <strain evidence="2 3">DSE2036</strain>
    </source>
</reference>
<keyword evidence="3" id="KW-1185">Reference proteome</keyword>
<feature type="region of interest" description="Disordered" evidence="1">
    <location>
        <begin position="854"/>
        <end position="960"/>
    </location>
</feature>
<sequence length="1185" mass="125154">MSGPYRFTHESARSPLDRRAQAPAPASQPVSYKTNVNRAKTKKWVEAKKNAYDGDDWGDYDEYDEYGADQPDVPAMPPQGPKGYGQRFDQPARSFTDPRQQGAALHPARRNSFEAGEEQRAFSASMTQSPQDEYGQRPFGTSTQAPEQTHPAYRQPSGAESDISDTPQHRKDFNPAALPPPLSKRVSTAPINTSAPPSNSQFPPRKSSIGQVDSPAATSPRGRAPSNPSKPLPFIRPSDIYKRYEEDKQRASMESTRPDADSLDAAASPSSKEVKSGEAGKSLQPLETVSEGKSGYFPGSNAPVSGQAQATQRSSEGQIKPASSQSWLPSVEGLSSFDGDFWQDAQKSQNPTSTSLTPVASPPGDQEFRTVVDQAFVRNDEQRSVPPTPISKSESGVSRSNTDSTAGISPIMSRVPSGAAAALKARNQNGNGDTPVIVEEVSERPPTGNARSGVPFPNHSRNLSNSSIPLATPTSVESPARSPAIEPQKNVPEPESAQFTTLASPVSDASVREADIASAVSKNPHIPAPELGALEKDSQKAFLASHDGQSPISDALPRSRSESPSKGRVQELAGKFGSVSQSRRGSGNSLESWEKSRDNSRSSSPVKTGAPTVQDPGSRPIAEREPSFRPKLPGQWESYATSAATPNEADKELGNAKNVGADNQVSSLQEVDLTPTTAKHPVSAAEPSDPLNALKIAGVAAAEALQASFGGQSPENPTRDIPHGDILPRPLLVERTPSAMSSIPPTPPAKDTPLSEQPPPIPPLKEKALISDSRRTSGAHENPERPAIVPQLSMEPSAEDHESDRLRKEIVASLTPKRTSVDPAEQPSLQASSPAGRASSVFPSEYDSYFAGVSPEATKVSPGPSTGAPSSLLNRFSWENQGSTAPQVSHNVDAQANVSSPSVEPVGKGLTQLSGDLGPDASKPNEPTLADIKVEDHAPTSTGDIANRAASPISPPAGLHVVNSAVSPEAVDLPPRLSADVSPLLKEETAAVAKEEKTSEKPNPSLITSQVDTSAKTAQSPTVKSPASDKPLGFRDIVNIKSTSERILTYNQTREYWAHTDHGLNAWISSAMDANPGLASFSPSQPARAPSSKVRHKPTGSISLFGKHHGSPQAEQGSASSPQTHSASASSSFYGGSVGRNPSLQMHAKGKDLLHTAGVLGGKGMTGAKGLFAKGKSRFKSDKVD</sequence>
<dbReference type="Proteomes" id="UP000244855">
    <property type="component" value="Unassembled WGS sequence"/>
</dbReference>
<feature type="compositionally biased region" description="Polar residues" evidence="1">
    <location>
        <begin position="459"/>
        <end position="477"/>
    </location>
</feature>
<evidence type="ECO:0000256" key="1">
    <source>
        <dbReference type="SAM" id="MobiDB-lite"/>
    </source>
</evidence>
<feature type="compositionally biased region" description="Polar residues" evidence="1">
    <location>
        <begin position="390"/>
        <end position="407"/>
    </location>
</feature>
<feature type="compositionally biased region" description="Basic and acidic residues" evidence="1">
    <location>
        <begin position="764"/>
        <end position="775"/>
    </location>
</feature>
<evidence type="ECO:0000313" key="2">
    <source>
        <dbReference type="EMBL" id="PVI00172.1"/>
    </source>
</evidence>